<dbReference type="GO" id="GO:0030907">
    <property type="term" value="C:MBF transcription complex"/>
    <property type="evidence" value="ECO:0007669"/>
    <property type="project" value="TreeGrafter"/>
</dbReference>
<feature type="region of interest" description="Disordered" evidence="4">
    <location>
        <begin position="810"/>
        <end position="829"/>
    </location>
</feature>
<dbReference type="PROSITE" id="PS50088">
    <property type="entry name" value="ANK_REPEAT"/>
    <property type="match status" value="2"/>
</dbReference>
<feature type="compositionally biased region" description="Basic and acidic residues" evidence="4">
    <location>
        <begin position="30"/>
        <end position="44"/>
    </location>
</feature>
<dbReference type="SUPFAM" id="SSF54616">
    <property type="entry name" value="DNA-binding domain of Mlu1-box binding protein MBP1"/>
    <property type="match status" value="1"/>
</dbReference>
<feature type="domain" description="HTH APSES-type" evidence="5">
    <location>
        <begin position="91"/>
        <end position="199"/>
    </location>
</feature>
<dbReference type="PROSITE" id="PS51299">
    <property type="entry name" value="HTH_APSES"/>
    <property type="match status" value="1"/>
</dbReference>
<dbReference type="SUPFAM" id="SSF48403">
    <property type="entry name" value="Ankyrin repeat"/>
    <property type="match status" value="1"/>
</dbReference>
<proteinExistence type="predicted"/>
<dbReference type="InterPro" id="IPR036770">
    <property type="entry name" value="Ankyrin_rpt-contain_sf"/>
</dbReference>
<dbReference type="Gene3D" id="1.25.40.20">
    <property type="entry name" value="Ankyrin repeat-containing domain"/>
    <property type="match status" value="1"/>
</dbReference>
<evidence type="ECO:0000259" key="5">
    <source>
        <dbReference type="PROSITE" id="PS51299"/>
    </source>
</evidence>
<evidence type="ECO:0000256" key="1">
    <source>
        <dbReference type="ARBA" id="ARBA00022737"/>
    </source>
</evidence>
<name>A0AAD5SZX8_9FUNG</name>
<protein>
    <submittedName>
        <fullName evidence="6">Transcriptional regulator swi6</fullName>
    </submittedName>
</protein>
<dbReference type="EMBL" id="JADGJH010001898">
    <property type="protein sequence ID" value="KAJ3107684.1"/>
    <property type="molecule type" value="Genomic_DNA"/>
</dbReference>
<dbReference type="Pfam" id="PF00023">
    <property type="entry name" value="Ank"/>
    <property type="match status" value="2"/>
</dbReference>
<evidence type="ECO:0000256" key="3">
    <source>
        <dbReference type="PROSITE-ProRule" id="PRU00023"/>
    </source>
</evidence>
<keyword evidence="1" id="KW-0677">Repeat</keyword>
<dbReference type="Gene3D" id="3.10.260.10">
    <property type="entry name" value="Transcription regulator HTH, APSES-type DNA-binding domain"/>
    <property type="match status" value="1"/>
</dbReference>
<feature type="compositionally biased region" description="Pro residues" evidence="4">
    <location>
        <begin position="304"/>
        <end position="316"/>
    </location>
</feature>
<evidence type="ECO:0000256" key="2">
    <source>
        <dbReference type="ARBA" id="ARBA00023043"/>
    </source>
</evidence>
<dbReference type="GO" id="GO:0033309">
    <property type="term" value="C:SBF transcription complex"/>
    <property type="evidence" value="ECO:0007669"/>
    <property type="project" value="TreeGrafter"/>
</dbReference>
<dbReference type="Proteomes" id="UP001211907">
    <property type="component" value="Unassembled WGS sequence"/>
</dbReference>
<keyword evidence="7" id="KW-1185">Reference proteome</keyword>
<dbReference type="Pfam" id="PF04383">
    <property type="entry name" value="KilA-N"/>
    <property type="match status" value="1"/>
</dbReference>
<dbReference type="InterPro" id="IPR051642">
    <property type="entry name" value="SWI6-like"/>
</dbReference>
<dbReference type="SMART" id="SM00248">
    <property type="entry name" value="ANK"/>
    <property type="match status" value="2"/>
</dbReference>
<accession>A0AAD5SZX8</accession>
<dbReference type="InterPro" id="IPR003163">
    <property type="entry name" value="Tscrpt_reg_HTH_APSES-type"/>
</dbReference>
<evidence type="ECO:0000256" key="4">
    <source>
        <dbReference type="SAM" id="MobiDB-lite"/>
    </source>
</evidence>
<comment type="caution">
    <text evidence="6">The sequence shown here is derived from an EMBL/GenBank/DDBJ whole genome shotgun (WGS) entry which is preliminary data.</text>
</comment>
<dbReference type="InterPro" id="IPR018004">
    <property type="entry name" value="KilA/APSES_HTH"/>
</dbReference>
<feature type="repeat" description="ANK" evidence="3">
    <location>
        <begin position="614"/>
        <end position="646"/>
    </location>
</feature>
<dbReference type="AlphaFoldDB" id="A0AAD5SZX8"/>
<feature type="repeat" description="ANK" evidence="3">
    <location>
        <begin position="473"/>
        <end position="505"/>
    </location>
</feature>
<dbReference type="GO" id="GO:0003677">
    <property type="term" value="F:DNA binding"/>
    <property type="evidence" value="ECO:0007669"/>
    <property type="project" value="InterPro"/>
</dbReference>
<feature type="compositionally biased region" description="Low complexity" evidence="4">
    <location>
        <begin position="67"/>
        <end position="84"/>
    </location>
</feature>
<feature type="compositionally biased region" description="Polar residues" evidence="4">
    <location>
        <begin position="810"/>
        <end position="826"/>
    </location>
</feature>
<feature type="region of interest" description="Disordered" evidence="4">
    <location>
        <begin position="267"/>
        <end position="319"/>
    </location>
</feature>
<dbReference type="PROSITE" id="PS50297">
    <property type="entry name" value="ANK_REP_REGION"/>
    <property type="match status" value="1"/>
</dbReference>
<dbReference type="InterPro" id="IPR036887">
    <property type="entry name" value="HTH_APSES_sf"/>
</dbReference>
<organism evidence="6 7">
    <name type="scientific">Physocladia obscura</name>
    <dbReference type="NCBI Taxonomy" id="109957"/>
    <lineage>
        <taxon>Eukaryota</taxon>
        <taxon>Fungi</taxon>
        <taxon>Fungi incertae sedis</taxon>
        <taxon>Chytridiomycota</taxon>
        <taxon>Chytridiomycota incertae sedis</taxon>
        <taxon>Chytridiomycetes</taxon>
        <taxon>Chytridiales</taxon>
        <taxon>Chytriomycetaceae</taxon>
        <taxon>Physocladia</taxon>
    </lineage>
</organism>
<sequence length="946" mass="104518">MTILPLFPPSDETTYMTRDVADATETETESESRHHEVGTERGNEGDDNSDVSSIDNSDNSDADADSDNAGSGAPLPHVAPPVAARSASRQVYTAKYSDIPVYEMAVRGVKVMRRISDDWLNATHILKVVGYLKPRRTKILDLEVLQGVHEKVQGGYGGYQGTWVPKQDGIILARRHLVEDILRPIFEFEPKNGDIALAKGDFNVHESNVAKTATAIARKVPLINSSLELPIIRKGSAASSRATSPQPAPIQLRTRIHGYVVNHATASASPRASTPVAGGSAISPCRDEPSPSPVPTLPMKRPVGRPPRFPRPPGYMPPSKAAIQQLQKPAPLKCRRASHGIMDIPNSPPNVEMRMSMEIGNAIYLLDLHRSDIQDSQKLPKNEESAINLKLSENRENYAQASKIFPEPENFVQSMTHSQLQRYIILQIYLAKPSSEILSLLRDPKLSPLDGQKVNDEASLLFRINPNIILDARQQTVLHWAATYAHISLINDLIVRGANPSAVTITTAETPLMRATGTRAAFDAQNFDTILTSLGPASAQAVDSKGRNILHRIANTHATDVAQTYYMSCILEWIDEGGFISWVHGNAGGVVVTVETTDLVKAVVAGFVNAQDTEGNTPLHLAVVSRSLAVVKILVKLGARSDLLNDVRVCARDLCPEWDKGVCEALRFNFLEKRGGNAVSNDDSERKINDYHDNNDNWFNLQMQVSKSEIKSIHQSQSRLQHLYDQVTETNKRLKFAVKISESKKLTSAQQTMAAIAKSAVVIKTELHHSTVTQIPEISLNYSRELQQQQKYTASPYISVQQLSESDTVPLTTKSPAIPSKQSSPSPHALIPQQPNNHIVMQEIGKDFSATPMQKMPIPGVLPTPPTTIKPLSAFFVANSSDSNNLPTQTEMIMKILRKRIKASEKQRKRVYDEIEQIWEMREEKDSRYVRMIANACDVDVETVNE</sequence>
<feature type="region of interest" description="Disordered" evidence="4">
    <location>
        <begin position="1"/>
        <end position="84"/>
    </location>
</feature>
<keyword evidence="2 3" id="KW-0040">ANK repeat</keyword>
<feature type="non-terminal residue" evidence="6">
    <location>
        <position position="1"/>
    </location>
</feature>
<dbReference type="PANTHER" id="PTHR43828:SF3">
    <property type="entry name" value="CHROMO DOMAIN-CONTAINING PROTEIN"/>
    <property type="match status" value="1"/>
</dbReference>
<gene>
    <name evidence="6" type="primary">SWI6_2</name>
    <name evidence="6" type="ORF">HK100_003536</name>
</gene>
<reference evidence="6" key="1">
    <citation type="submission" date="2020-05" db="EMBL/GenBank/DDBJ databases">
        <title>Phylogenomic resolution of chytrid fungi.</title>
        <authorList>
            <person name="Stajich J.E."/>
            <person name="Amses K."/>
            <person name="Simmons R."/>
            <person name="Seto K."/>
            <person name="Myers J."/>
            <person name="Bonds A."/>
            <person name="Quandt C.A."/>
            <person name="Barry K."/>
            <person name="Liu P."/>
            <person name="Grigoriev I."/>
            <person name="Longcore J.E."/>
            <person name="James T.Y."/>
        </authorList>
    </citation>
    <scope>NUCLEOTIDE SEQUENCE</scope>
    <source>
        <strain evidence="6">JEL0513</strain>
    </source>
</reference>
<evidence type="ECO:0000313" key="6">
    <source>
        <dbReference type="EMBL" id="KAJ3107684.1"/>
    </source>
</evidence>
<feature type="compositionally biased region" description="Low complexity" evidence="4">
    <location>
        <begin position="267"/>
        <end position="277"/>
    </location>
</feature>
<dbReference type="GO" id="GO:0001228">
    <property type="term" value="F:DNA-binding transcription activator activity, RNA polymerase II-specific"/>
    <property type="evidence" value="ECO:0007669"/>
    <property type="project" value="UniProtKB-ARBA"/>
</dbReference>
<evidence type="ECO:0000313" key="7">
    <source>
        <dbReference type="Proteomes" id="UP001211907"/>
    </source>
</evidence>
<dbReference type="SMART" id="SM01252">
    <property type="entry name" value="KilA-N"/>
    <property type="match status" value="1"/>
</dbReference>
<dbReference type="InterPro" id="IPR002110">
    <property type="entry name" value="Ankyrin_rpt"/>
</dbReference>
<dbReference type="PANTHER" id="PTHR43828">
    <property type="entry name" value="ASPARAGINASE"/>
    <property type="match status" value="1"/>
</dbReference>